<feature type="compositionally biased region" description="Low complexity" evidence="1">
    <location>
        <begin position="207"/>
        <end position="223"/>
    </location>
</feature>
<sequence length="269" mass="30018">MKLNLLLTLMALLRIQQFIEVSSASPQSPKAIGQKLAFRDGGQKNSTTTATVADPSSEIAVAESSSFASASAASSSDDDARDRDDDDLEEDDARRQRDRSTNRPASRRVYPRPKNPKDSDAEDDNVRNERPFTTSGSRRGTRDRYDSRESSSHSHADDEDDDRDRRYEPRRGDDDFDRDSDFSSMFEPMLDIFSHMPGYPRDDEFRGSGSRAYASSSVSSSSRPDGTYQSVGSVVNNGRARGFVSETGRDGRTRTRWIGDNGDNDDRDQ</sequence>
<keyword evidence="2" id="KW-0732">Signal</keyword>
<evidence type="ECO:0000256" key="2">
    <source>
        <dbReference type="SAM" id="SignalP"/>
    </source>
</evidence>
<dbReference type="EMBL" id="JAIFTH010000169">
    <property type="protein sequence ID" value="KAG9510343.1"/>
    <property type="molecule type" value="Genomic_DNA"/>
</dbReference>
<comment type="caution">
    <text evidence="3">The sequence shown here is derived from an EMBL/GenBank/DDBJ whole genome shotgun (WGS) entry which is preliminary data.</text>
</comment>
<evidence type="ECO:0000256" key="1">
    <source>
        <dbReference type="SAM" id="MobiDB-lite"/>
    </source>
</evidence>
<feature type="compositionally biased region" description="Basic and acidic residues" evidence="1">
    <location>
        <begin position="115"/>
        <end position="130"/>
    </location>
</feature>
<feature type="compositionally biased region" description="Basic and acidic residues" evidence="1">
    <location>
        <begin position="140"/>
        <end position="156"/>
    </location>
</feature>
<feature type="signal peptide" evidence="2">
    <location>
        <begin position="1"/>
        <end position="24"/>
    </location>
</feature>
<feature type="compositionally biased region" description="Basic and acidic residues" evidence="1">
    <location>
        <begin position="163"/>
        <end position="173"/>
    </location>
</feature>
<accession>A0ABQ7SAD8</accession>
<feature type="compositionally biased region" description="Basic and acidic residues" evidence="1">
    <location>
        <begin position="92"/>
        <end position="101"/>
    </location>
</feature>
<organism evidence="3 4">
    <name type="scientific">Fragariocoptes setiger</name>
    <dbReference type="NCBI Taxonomy" id="1670756"/>
    <lineage>
        <taxon>Eukaryota</taxon>
        <taxon>Metazoa</taxon>
        <taxon>Ecdysozoa</taxon>
        <taxon>Arthropoda</taxon>
        <taxon>Chelicerata</taxon>
        <taxon>Arachnida</taxon>
        <taxon>Acari</taxon>
        <taxon>Acariformes</taxon>
        <taxon>Trombidiformes</taxon>
        <taxon>Prostigmata</taxon>
        <taxon>Eupodina</taxon>
        <taxon>Eriophyoidea</taxon>
        <taxon>Phytoptidae</taxon>
        <taxon>Fragariocoptes</taxon>
    </lineage>
</organism>
<evidence type="ECO:0000313" key="4">
    <source>
        <dbReference type="Proteomes" id="UP000825002"/>
    </source>
</evidence>
<feature type="region of interest" description="Disordered" evidence="1">
    <location>
        <begin position="22"/>
        <end position="269"/>
    </location>
</feature>
<keyword evidence="4" id="KW-1185">Reference proteome</keyword>
<feature type="chain" id="PRO_5046340009" evidence="2">
    <location>
        <begin position="25"/>
        <end position="269"/>
    </location>
</feature>
<protein>
    <submittedName>
        <fullName evidence="3">Uncharacterized protein</fullName>
    </submittedName>
</protein>
<name>A0ABQ7SAD8_9ACAR</name>
<feature type="compositionally biased region" description="Low complexity" evidence="1">
    <location>
        <begin position="56"/>
        <end position="75"/>
    </location>
</feature>
<gene>
    <name evidence="3" type="ORF">GZH46_01124</name>
</gene>
<dbReference type="Proteomes" id="UP000825002">
    <property type="component" value="Unassembled WGS sequence"/>
</dbReference>
<feature type="compositionally biased region" description="Polar residues" evidence="1">
    <location>
        <begin position="227"/>
        <end position="236"/>
    </location>
</feature>
<reference evidence="3 4" key="1">
    <citation type="submission" date="2020-10" db="EMBL/GenBank/DDBJ databases">
        <authorList>
            <person name="Klimov P.B."/>
            <person name="Dyachkov S.M."/>
            <person name="Chetverikov P.E."/>
        </authorList>
    </citation>
    <scope>NUCLEOTIDE SEQUENCE [LARGE SCALE GENOMIC DNA]</scope>
    <source>
        <strain evidence="3">BMOC 18-1129-001#AD2665</strain>
        <tissue evidence="3">Entire mites</tissue>
    </source>
</reference>
<evidence type="ECO:0000313" key="3">
    <source>
        <dbReference type="EMBL" id="KAG9510343.1"/>
    </source>
</evidence>
<proteinExistence type="predicted"/>